<dbReference type="EMBL" id="CAADFO010000035">
    <property type="protein sequence ID" value="VFK28274.1"/>
    <property type="molecule type" value="Genomic_DNA"/>
</dbReference>
<reference evidence="2" key="1">
    <citation type="submission" date="2019-02" db="EMBL/GenBank/DDBJ databases">
        <authorList>
            <person name="Gruber-Vodicka R. H."/>
            <person name="Seah K. B. B."/>
        </authorList>
    </citation>
    <scope>NUCLEOTIDE SEQUENCE</scope>
    <source>
        <strain evidence="2">BECK_BZ197</strain>
    </source>
</reference>
<proteinExistence type="predicted"/>
<protein>
    <submittedName>
        <fullName evidence="2">Uncharacterized protein</fullName>
    </submittedName>
</protein>
<dbReference type="AlphaFoldDB" id="A0A450XGA8"/>
<gene>
    <name evidence="2" type="ORF">BECKMB1821G_GA0114241_103522</name>
</gene>
<sequence length="66" mass="7852">MEELRRSLKWVSPYEIEERIRAEKKRLRAEEKRLREQAVREAAEDGKREGKEIGMRRGVAGRSKGR</sequence>
<feature type="compositionally biased region" description="Basic and acidic residues" evidence="1">
    <location>
        <begin position="40"/>
        <end position="55"/>
    </location>
</feature>
<accession>A0A450XGA8</accession>
<name>A0A450XGA8_9GAMM</name>
<evidence type="ECO:0000313" key="2">
    <source>
        <dbReference type="EMBL" id="VFK28274.1"/>
    </source>
</evidence>
<organism evidence="2">
    <name type="scientific">Candidatus Kentrum sp. MB</name>
    <dbReference type="NCBI Taxonomy" id="2138164"/>
    <lineage>
        <taxon>Bacteria</taxon>
        <taxon>Pseudomonadati</taxon>
        <taxon>Pseudomonadota</taxon>
        <taxon>Gammaproteobacteria</taxon>
        <taxon>Candidatus Kentrum</taxon>
    </lineage>
</organism>
<evidence type="ECO:0000256" key="1">
    <source>
        <dbReference type="SAM" id="MobiDB-lite"/>
    </source>
</evidence>
<feature type="region of interest" description="Disordered" evidence="1">
    <location>
        <begin position="40"/>
        <end position="66"/>
    </location>
</feature>